<reference evidence="1 2" key="1">
    <citation type="submission" date="2018-07" db="EMBL/GenBank/DDBJ databases">
        <title>Genomic Encyclopedia of Type Strains, Phase IV (KMG-IV): sequencing the most valuable type-strain genomes for metagenomic binning, comparative biology and taxonomic classification.</title>
        <authorList>
            <person name="Goeker M."/>
        </authorList>
    </citation>
    <scope>NUCLEOTIDE SEQUENCE [LARGE SCALE GENOMIC DNA]</scope>
    <source>
        <strain evidence="1 2">DSM 21352</strain>
    </source>
</reference>
<proteinExistence type="predicted"/>
<dbReference type="Proteomes" id="UP000255265">
    <property type="component" value="Unassembled WGS sequence"/>
</dbReference>
<accession>A0A370FQ76</accession>
<protein>
    <submittedName>
        <fullName evidence="1">Uncharacterized protein (DUF924 family)</fullName>
    </submittedName>
</protein>
<dbReference type="AlphaFoldDB" id="A0A370FQ76"/>
<dbReference type="SUPFAM" id="SSF48452">
    <property type="entry name" value="TPR-like"/>
    <property type="match status" value="1"/>
</dbReference>
<dbReference type="Gene3D" id="1.25.40.10">
    <property type="entry name" value="Tetratricopeptide repeat domain"/>
    <property type="match status" value="1"/>
</dbReference>
<dbReference type="InterPro" id="IPR011990">
    <property type="entry name" value="TPR-like_helical_dom_sf"/>
</dbReference>
<organism evidence="1 2">
    <name type="scientific">Pseudacidovorax intermedius</name>
    <dbReference type="NCBI Taxonomy" id="433924"/>
    <lineage>
        <taxon>Bacteria</taxon>
        <taxon>Pseudomonadati</taxon>
        <taxon>Pseudomonadota</taxon>
        <taxon>Betaproteobacteria</taxon>
        <taxon>Burkholderiales</taxon>
        <taxon>Comamonadaceae</taxon>
        <taxon>Pseudacidovorax</taxon>
    </lineage>
</organism>
<name>A0A370FQ76_9BURK</name>
<dbReference type="InterPro" id="IPR010323">
    <property type="entry name" value="DUF924"/>
</dbReference>
<dbReference type="Gene3D" id="1.20.58.320">
    <property type="entry name" value="TPR-like"/>
    <property type="match status" value="1"/>
</dbReference>
<dbReference type="OrthoDB" id="7593450at2"/>
<comment type="caution">
    <text evidence="1">The sequence shown here is derived from an EMBL/GenBank/DDBJ whole genome shotgun (WGS) entry which is preliminary data.</text>
</comment>
<sequence length="185" mass="20796">MKSTSASVPPEAAALVDFWRASQPNWFRKSDAFDAALFDRYLQPHLAAARGERDDWAATPTGALALLILLDQFPRNAFRGTAHMYATDPRARAVASRALDQGHEMGVEPPLRLFFCLPFAHSEELADQQRSVDLYRRLAPEALRHGEEHRDIVQRFGRFPHRNAILLRQSTPEEEAFLAEGGFAG</sequence>
<evidence type="ECO:0000313" key="2">
    <source>
        <dbReference type="Proteomes" id="UP000255265"/>
    </source>
</evidence>
<dbReference type="STRING" id="433924.NS331_23585"/>
<dbReference type="Pfam" id="PF06041">
    <property type="entry name" value="DUF924"/>
    <property type="match status" value="1"/>
</dbReference>
<gene>
    <name evidence="1" type="ORF">DFR41_102420</name>
</gene>
<dbReference type="RefSeq" id="WP_017759664.1">
    <property type="nucleotide sequence ID" value="NZ_QQAV01000002.1"/>
</dbReference>
<evidence type="ECO:0000313" key="1">
    <source>
        <dbReference type="EMBL" id="RDI27383.1"/>
    </source>
</evidence>
<dbReference type="EMBL" id="QQAV01000002">
    <property type="protein sequence ID" value="RDI27383.1"/>
    <property type="molecule type" value="Genomic_DNA"/>
</dbReference>
<keyword evidence="2" id="KW-1185">Reference proteome</keyword>